<evidence type="ECO:0000256" key="9">
    <source>
        <dbReference type="SAM" id="Phobius"/>
    </source>
</evidence>
<evidence type="ECO:0000256" key="5">
    <source>
        <dbReference type="ARBA" id="ARBA00022827"/>
    </source>
</evidence>
<protein>
    <recommendedName>
        <fullName evidence="10">FAD-binding domain-containing protein</fullName>
    </recommendedName>
</protein>
<dbReference type="InterPro" id="IPR002938">
    <property type="entry name" value="FAD-bd"/>
</dbReference>
<reference evidence="12 13" key="1">
    <citation type="submission" date="2014-06" db="EMBL/GenBank/DDBJ databases">
        <title>Whole Genome Sequences of Three Symbiotic Endozoicomonas Bacteria.</title>
        <authorList>
            <person name="Neave M.J."/>
            <person name="Apprill A."/>
            <person name="Voolstra C.R."/>
        </authorList>
    </citation>
    <scope>NUCLEOTIDE SEQUENCE [LARGE SCALE GENOMIC DNA]</scope>
    <source>
        <strain evidence="12 13">DSM 25634</strain>
    </source>
</reference>
<dbReference type="Pfam" id="PF01494">
    <property type="entry name" value="FAD_binding_3"/>
    <property type="match status" value="1"/>
</dbReference>
<dbReference type="EMBL" id="JOKH01000005">
    <property type="protein sequence ID" value="KEQ16658.1"/>
    <property type="molecule type" value="Genomic_DNA"/>
</dbReference>
<dbReference type="PANTHER" id="PTHR43876:SF10">
    <property type="entry name" value="3-DEMETHOXYUBIQUINOL 3-HYDROXYLASE"/>
    <property type="match status" value="1"/>
</dbReference>
<dbReference type="GO" id="GO:0008682">
    <property type="term" value="F:3-demethoxyubiquinol 3-hydroxylase activity"/>
    <property type="evidence" value="ECO:0007669"/>
    <property type="project" value="TreeGrafter"/>
</dbReference>
<dbReference type="GO" id="GO:0110142">
    <property type="term" value="C:ubiquinone biosynthesis complex"/>
    <property type="evidence" value="ECO:0007669"/>
    <property type="project" value="UniProtKB-ARBA"/>
</dbReference>
<dbReference type="FunFam" id="3.50.50.60:FF:000021">
    <property type="entry name" value="Ubiquinone biosynthesis monooxygenase COQ6"/>
    <property type="match status" value="1"/>
</dbReference>
<keyword evidence="5" id="KW-0274">FAD</keyword>
<sequence length="424" mass="46844">MGSQAMVKSENYDVLVVGAGMIGAAIACAMGLKGIRVAVFDRALPSAFEPDQLPDLRVSALSYASEQILKNLGAWPYMEAMRMCPYRRMAVWEKLHFPPGRELDKRPNQTVFNAADIQHSQLGFIVENRVTQLGLLKRLEEIESVSVFAPATIASMNFKGDTPEVVLDDGRKFSADLLIGADGAQSRVRSQANIRLNTREYEQQCLVATVEIEGGLQDITWQAFTATGPEAFLPLPDINGKSYASIVWYNLPENVQKLMKLSDSEFLEELSTTFPKELPPLVKLHERGFFPLARRHAMNYFTNGVVLAGDSAHTINPLAGQGVNLGFQDVAWLSEILINAFQAGEAPGSQDVLMRYEKARRRDNQLMMSAMDAFYHVFSNDSAPLKVLRNMALGIAGKSTPAVKEVMKFAMGISGQQAELAKRH</sequence>
<evidence type="ECO:0000313" key="11">
    <source>
        <dbReference type="EMBL" id="KEQ16658.1"/>
    </source>
</evidence>
<dbReference type="eggNOG" id="COG0654">
    <property type="taxonomic scope" value="Bacteria"/>
</dbReference>
<dbReference type="InterPro" id="IPR051205">
    <property type="entry name" value="UbiH/COQ6_monooxygenase"/>
</dbReference>
<evidence type="ECO:0000256" key="2">
    <source>
        <dbReference type="ARBA" id="ARBA00004749"/>
    </source>
</evidence>
<dbReference type="PANTHER" id="PTHR43876">
    <property type="entry name" value="UBIQUINONE BIOSYNTHESIS MONOOXYGENASE COQ6, MITOCHONDRIAL"/>
    <property type="match status" value="1"/>
</dbReference>
<keyword evidence="9" id="KW-0472">Membrane</keyword>
<evidence type="ECO:0000256" key="8">
    <source>
        <dbReference type="ARBA" id="ARBA00065734"/>
    </source>
</evidence>
<feature type="domain" description="FAD-binding" evidence="10">
    <location>
        <begin position="12"/>
        <end position="365"/>
    </location>
</feature>
<dbReference type="AlphaFoldDB" id="A0A081NFK3"/>
<keyword evidence="13" id="KW-1185">Reference proteome</keyword>
<dbReference type="PRINTS" id="PR00420">
    <property type="entry name" value="RNGMNOXGNASE"/>
</dbReference>
<evidence type="ECO:0000256" key="6">
    <source>
        <dbReference type="ARBA" id="ARBA00023002"/>
    </source>
</evidence>
<dbReference type="NCBIfam" id="TIGR01988">
    <property type="entry name" value="Ubi-OHases"/>
    <property type="match status" value="1"/>
</dbReference>
<comment type="cofactor">
    <cofactor evidence="1">
        <name>FAD</name>
        <dbReference type="ChEBI" id="CHEBI:57692"/>
    </cofactor>
</comment>
<keyword evidence="7" id="KW-0503">Monooxygenase</keyword>
<keyword evidence="9" id="KW-0812">Transmembrane</keyword>
<dbReference type="GO" id="GO:0071949">
    <property type="term" value="F:FAD binding"/>
    <property type="evidence" value="ECO:0007669"/>
    <property type="project" value="InterPro"/>
</dbReference>
<evidence type="ECO:0000259" key="10">
    <source>
        <dbReference type="Pfam" id="PF01494"/>
    </source>
</evidence>
<comment type="pathway">
    <text evidence="2">Cofactor biosynthesis; ubiquinone biosynthesis.</text>
</comment>
<evidence type="ECO:0000313" key="12">
    <source>
        <dbReference type="EMBL" id="KEQ17226.1"/>
    </source>
</evidence>
<dbReference type="Gene3D" id="3.50.50.60">
    <property type="entry name" value="FAD/NAD(P)-binding domain"/>
    <property type="match status" value="2"/>
</dbReference>
<proteinExistence type="inferred from homology"/>
<keyword evidence="9" id="KW-1133">Transmembrane helix</keyword>
<evidence type="ECO:0000256" key="4">
    <source>
        <dbReference type="ARBA" id="ARBA00022630"/>
    </source>
</evidence>
<organism evidence="12 13">
    <name type="scientific">Endozoicomonas numazuensis</name>
    <dbReference type="NCBI Taxonomy" id="1137799"/>
    <lineage>
        <taxon>Bacteria</taxon>
        <taxon>Pseudomonadati</taxon>
        <taxon>Pseudomonadota</taxon>
        <taxon>Gammaproteobacteria</taxon>
        <taxon>Oceanospirillales</taxon>
        <taxon>Endozoicomonadaceae</taxon>
        <taxon>Endozoicomonas</taxon>
    </lineage>
</organism>
<feature type="transmembrane region" description="Helical" evidence="9">
    <location>
        <begin position="12"/>
        <end position="32"/>
    </location>
</feature>
<keyword evidence="4" id="KW-0285">Flavoprotein</keyword>
<dbReference type="Proteomes" id="UP000028073">
    <property type="component" value="Unassembled WGS sequence"/>
</dbReference>
<comment type="subunit">
    <text evidence="8">Component of the Ubi complex metabolon, which regroups five ubiquinone biosynthesis proteins (UbiE, UbiF, UbiG, UbiH and UbiI) and two accessory factors (UbiK and the lipid-binding protein UbiJ).</text>
</comment>
<dbReference type="UniPathway" id="UPA00232"/>
<dbReference type="STRING" id="1137799.GZ78_15455"/>
<comment type="similarity">
    <text evidence="3">Belongs to the UbiH/COQ6 family.</text>
</comment>
<accession>A0A081NFK3</accession>
<dbReference type="InterPro" id="IPR036188">
    <property type="entry name" value="FAD/NAD-bd_sf"/>
</dbReference>
<dbReference type="EMBL" id="JOKH01000003">
    <property type="protein sequence ID" value="KEQ17226.1"/>
    <property type="molecule type" value="Genomic_DNA"/>
</dbReference>
<name>A0A081NFK3_9GAMM</name>
<gene>
    <name evidence="12" type="ORF">GZ78_15455</name>
    <name evidence="11" type="ORF">GZ78_22875</name>
</gene>
<evidence type="ECO:0000256" key="3">
    <source>
        <dbReference type="ARBA" id="ARBA00005349"/>
    </source>
</evidence>
<evidence type="ECO:0000256" key="1">
    <source>
        <dbReference type="ARBA" id="ARBA00001974"/>
    </source>
</evidence>
<dbReference type="InterPro" id="IPR010971">
    <property type="entry name" value="UbiH/COQ6"/>
</dbReference>
<comment type="caution">
    <text evidence="12">The sequence shown here is derived from an EMBL/GenBank/DDBJ whole genome shotgun (WGS) entry which is preliminary data.</text>
</comment>
<dbReference type="GO" id="GO:0006744">
    <property type="term" value="P:ubiquinone biosynthetic process"/>
    <property type="evidence" value="ECO:0007669"/>
    <property type="project" value="UniProtKB-UniPathway"/>
</dbReference>
<dbReference type="SUPFAM" id="SSF51905">
    <property type="entry name" value="FAD/NAD(P)-binding domain"/>
    <property type="match status" value="1"/>
</dbReference>
<keyword evidence="6" id="KW-0560">Oxidoreductase</keyword>
<evidence type="ECO:0000313" key="13">
    <source>
        <dbReference type="Proteomes" id="UP000028073"/>
    </source>
</evidence>
<evidence type="ECO:0000256" key="7">
    <source>
        <dbReference type="ARBA" id="ARBA00023033"/>
    </source>
</evidence>